<proteinExistence type="predicted"/>
<organism evidence="1 2">
    <name type="scientific">Trichonephila clavata</name>
    <name type="common">Joro spider</name>
    <name type="synonym">Nephila clavata</name>
    <dbReference type="NCBI Taxonomy" id="2740835"/>
    <lineage>
        <taxon>Eukaryota</taxon>
        <taxon>Metazoa</taxon>
        <taxon>Ecdysozoa</taxon>
        <taxon>Arthropoda</taxon>
        <taxon>Chelicerata</taxon>
        <taxon>Arachnida</taxon>
        <taxon>Araneae</taxon>
        <taxon>Araneomorphae</taxon>
        <taxon>Entelegynae</taxon>
        <taxon>Araneoidea</taxon>
        <taxon>Nephilidae</taxon>
        <taxon>Trichonephila</taxon>
    </lineage>
</organism>
<gene>
    <name evidence="1" type="ORF">TNCT_403351</name>
</gene>
<protein>
    <submittedName>
        <fullName evidence="1">Uncharacterized protein</fullName>
    </submittedName>
</protein>
<keyword evidence="2" id="KW-1185">Reference proteome</keyword>
<accession>A0A8X6IEF4</accession>
<sequence>MPDERSQGPCRMEACVARQSPNFIVDLNHCFVVDGCIFCSEKVSCCPWTGWRHCCMRVKTCTVGNQFHCVQGFKHCIVILKVLLLVTD</sequence>
<name>A0A8X6IEF4_TRICU</name>
<reference evidence="1" key="1">
    <citation type="submission" date="2020-07" db="EMBL/GenBank/DDBJ databases">
        <title>Multicomponent nature underlies the extraordinary mechanical properties of spider dragline silk.</title>
        <authorList>
            <person name="Kono N."/>
            <person name="Nakamura H."/>
            <person name="Mori M."/>
            <person name="Yoshida Y."/>
            <person name="Ohtoshi R."/>
            <person name="Malay A.D."/>
            <person name="Moran D.A.P."/>
            <person name="Tomita M."/>
            <person name="Numata K."/>
            <person name="Arakawa K."/>
        </authorList>
    </citation>
    <scope>NUCLEOTIDE SEQUENCE</scope>
</reference>
<comment type="caution">
    <text evidence="1">The sequence shown here is derived from an EMBL/GenBank/DDBJ whole genome shotgun (WGS) entry which is preliminary data.</text>
</comment>
<dbReference type="AlphaFoldDB" id="A0A8X6IEF4"/>
<dbReference type="EMBL" id="BMAO01018087">
    <property type="protein sequence ID" value="GFR20614.1"/>
    <property type="molecule type" value="Genomic_DNA"/>
</dbReference>
<evidence type="ECO:0000313" key="1">
    <source>
        <dbReference type="EMBL" id="GFR20614.1"/>
    </source>
</evidence>
<dbReference type="Proteomes" id="UP000887116">
    <property type="component" value="Unassembled WGS sequence"/>
</dbReference>
<evidence type="ECO:0000313" key="2">
    <source>
        <dbReference type="Proteomes" id="UP000887116"/>
    </source>
</evidence>